<feature type="transmembrane region" description="Helical" evidence="6">
    <location>
        <begin position="464"/>
        <end position="487"/>
    </location>
</feature>
<proteinExistence type="predicted"/>
<feature type="transmembrane region" description="Helical" evidence="6">
    <location>
        <begin position="24"/>
        <end position="41"/>
    </location>
</feature>
<feature type="transmembrane region" description="Helical" evidence="6">
    <location>
        <begin position="437"/>
        <end position="457"/>
    </location>
</feature>
<evidence type="ECO:0000256" key="5">
    <source>
        <dbReference type="ARBA" id="ARBA00023136"/>
    </source>
</evidence>
<dbReference type="Proteomes" id="UP000664405">
    <property type="component" value="Unassembled WGS sequence"/>
</dbReference>
<dbReference type="Pfam" id="PF03772">
    <property type="entry name" value="Competence"/>
    <property type="match status" value="1"/>
</dbReference>
<evidence type="ECO:0000259" key="8">
    <source>
        <dbReference type="Pfam" id="PF13567"/>
    </source>
</evidence>
<feature type="domain" description="DUF4131" evidence="8">
    <location>
        <begin position="51"/>
        <end position="199"/>
    </location>
</feature>
<evidence type="ECO:0000256" key="1">
    <source>
        <dbReference type="ARBA" id="ARBA00004651"/>
    </source>
</evidence>
<keyword evidence="2" id="KW-1003">Cell membrane</keyword>
<comment type="subcellular location">
    <subcellularLocation>
        <location evidence="1">Cell membrane</location>
        <topology evidence="1">Multi-pass membrane protein</topology>
    </subcellularLocation>
</comment>
<keyword evidence="3 6" id="KW-0812">Transmembrane</keyword>
<dbReference type="NCBIfam" id="TIGR00360">
    <property type="entry name" value="ComEC_N-term"/>
    <property type="match status" value="1"/>
</dbReference>
<dbReference type="GO" id="GO:0005886">
    <property type="term" value="C:plasma membrane"/>
    <property type="evidence" value="ECO:0007669"/>
    <property type="project" value="UniProtKB-SubCell"/>
</dbReference>
<sequence>MKKQRLAGFFSQVIFVVTSQRNKWFLSSVIFFGLGCALYFLLPARISVAEISVAVILSVCAFWMVRSKAWLAFLMQLMASITAGCLISALHTELGPENISTRTLYSTEITGTVIGIEPRGSRMRVTLDPTNIQGLSNDQIGWNVRLSFLGDSALSIGDEVRVKARLFPLRPPSVPGDPDFARNLYFSQIGATGFAFGRQFEVLSEKDAYENNGIGPIVEHLRQKISDVINRYVTAPEAGIAKALIIGERGDVTAEIAEDLRKSGLAHLLAISGLHMGLLCGTVFFLVRLGLAAIPGIALRYPVKKWAALAAAGAGFIYLGLSGATVPTQRAFVMLLVVWIALLLDRRAISLRLVGVAALVVLVLRPDAVLGASFQLSFAAVGALVAFYDGPGRRWLDRHGGRPWHERLVVYMAGLLITSVIVTVVTAPIIGFHFGRISVLGIVANLVAIPIMAFWVMPLIVLTLALMPFGLAGGVLALMAPGLTVLIKTASLVAAQEWGLWYVAGLGDVATACLLLAIAWAVIWRDQIALVVSGPLLIIGIIAQVTHQTPDVLVSGDQESWAVYDREQEILHVADGLGDFQKSLWMSRFGIRPEDEATRIRHCNNDPCLVVTGAGDQETRTIVATSLANPFYACRNADLVITLKNDLPIRTCSQAGARVMIDDDVLWWQGGVALDTVKLDQGRSSFESVRGISGHWPWIVLGGKAAPSQR</sequence>
<feature type="transmembrane region" description="Helical" evidence="6">
    <location>
        <begin position="499"/>
        <end position="521"/>
    </location>
</feature>
<dbReference type="PANTHER" id="PTHR30619">
    <property type="entry name" value="DNA INTERNALIZATION/COMPETENCE PROTEIN COMEC/REC2"/>
    <property type="match status" value="1"/>
</dbReference>
<organism evidence="9 10">
    <name type="scientific">Thalassospira povalilytica</name>
    <dbReference type="NCBI Taxonomy" id="732237"/>
    <lineage>
        <taxon>Bacteria</taxon>
        <taxon>Pseudomonadati</taxon>
        <taxon>Pseudomonadota</taxon>
        <taxon>Alphaproteobacteria</taxon>
        <taxon>Rhodospirillales</taxon>
        <taxon>Thalassospiraceae</taxon>
        <taxon>Thalassospira</taxon>
    </lineage>
</organism>
<keyword evidence="4 6" id="KW-1133">Transmembrane helix</keyword>
<evidence type="ECO:0000313" key="10">
    <source>
        <dbReference type="Proteomes" id="UP000664405"/>
    </source>
</evidence>
<evidence type="ECO:0000256" key="4">
    <source>
        <dbReference type="ARBA" id="ARBA00022989"/>
    </source>
</evidence>
<name>A0A8I1SK01_9PROT</name>
<feature type="transmembrane region" description="Helical" evidence="6">
    <location>
        <begin position="528"/>
        <end position="545"/>
    </location>
</feature>
<dbReference type="PANTHER" id="PTHR30619:SF1">
    <property type="entry name" value="RECOMBINATION PROTEIN 2"/>
    <property type="match status" value="1"/>
</dbReference>
<evidence type="ECO:0000256" key="3">
    <source>
        <dbReference type="ARBA" id="ARBA00022692"/>
    </source>
</evidence>
<reference evidence="9" key="1">
    <citation type="submission" date="2020-12" db="EMBL/GenBank/DDBJ databases">
        <title>Oil enriched cultivation method for isolating marine PHA-producing bacteria.</title>
        <authorList>
            <person name="Zheng W."/>
            <person name="Yu S."/>
            <person name="Huang Y."/>
        </authorList>
    </citation>
    <scope>NUCLEOTIDE SEQUENCE</scope>
    <source>
        <strain evidence="9">SY-2-3</strain>
    </source>
</reference>
<evidence type="ECO:0000259" key="7">
    <source>
        <dbReference type="Pfam" id="PF03772"/>
    </source>
</evidence>
<keyword evidence="5 6" id="KW-0472">Membrane</keyword>
<dbReference type="InterPro" id="IPR025405">
    <property type="entry name" value="DUF4131"/>
</dbReference>
<evidence type="ECO:0000313" key="9">
    <source>
        <dbReference type="EMBL" id="MBN8197454.1"/>
    </source>
</evidence>
<evidence type="ECO:0000256" key="6">
    <source>
        <dbReference type="SAM" id="Phobius"/>
    </source>
</evidence>
<accession>A0A8I1SK01</accession>
<dbReference type="Pfam" id="PF13567">
    <property type="entry name" value="DUF4131"/>
    <property type="match status" value="1"/>
</dbReference>
<dbReference type="InterPro" id="IPR052159">
    <property type="entry name" value="Competence_DNA_uptake"/>
</dbReference>
<feature type="transmembrane region" description="Helical" evidence="6">
    <location>
        <begin position="48"/>
        <end position="65"/>
    </location>
</feature>
<dbReference type="EMBL" id="JAEKJW010000002">
    <property type="protein sequence ID" value="MBN8197454.1"/>
    <property type="molecule type" value="Genomic_DNA"/>
</dbReference>
<feature type="domain" description="ComEC/Rec2-related protein" evidence="7">
    <location>
        <begin position="244"/>
        <end position="525"/>
    </location>
</feature>
<comment type="caution">
    <text evidence="9">The sequence shown here is derived from an EMBL/GenBank/DDBJ whole genome shotgun (WGS) entry which is preliminary data.</text>
</comment>
<protein>
    <submittedName>
        <fullName evidence="9">ComEC/Rec2 family competence protein</fullName>
    </submittedName>
</protein>
<dbReference type="AlphaFoldDB" id="A0A8I1SK01"/>
<feature type="transmembrane region" description="Helical" evidence="6">
    <location>
        <begin position="369"/>
        <end position="388"/>
    </location>
</feature>
<feature type="transmembrane region" description="Helical" evidence="6">
    <location>
        <begin position="408"/>
        <end position="431"/>
    </location>
</feature>
<gene>
    <name evidence="9" type="ORF">JF547_13375</name>
</gene>
<dbReference type="InterPro" id="IPR004477">
    <property type="entry name" value="ComEC_N"/>
</dbReference>
<feature type="transmembrane region" description="Helical" evidence="6">
    <location>
        <begin position="306"/>
        <end position="324"/>
    </location>
</feature>
<feature type="transmembrane region" description="Helical" evidence="6">
    <location>
        <begin position="268"/>
        <end position="294"/>
    </location>
</feature>
<evidence type="ECO:0000256" key="2">
    <source>
        <dbReference type="ARBA" id="ARBA00022475"/>
    </source>
</evidence>